<evidence type="ECO:0000256" key="1">
    <source>
        <dbReference type="ARBA" id="ARBA00004127"/>
    </source>
</evidence>
<dbReference type="GO" id="GO:0012505">
    <property type="term" value="C:endomembrane system"/>
    <property type="evidence" value="ECO:0007669"/>
    <property type="project" value="UniProtKB-SubCell"/>
</dbReference>
<evidence type="ECO:0000256" key="5">
    <source>
        <dbReference type="SAM" id="Phobius"/>
    </source>
</evidence>
<dbReference type="RefSeq" id="WP_069157337.1">
    <property type="nucleotide sequence ID" value="NZ_DBFYTC010000119.1"/>
</dbReference>
<evidence type="ECO:0008006" key="8">
    <source>
        <dbReference type="Google" id="ProtNLM"/>
    </source>
</evidence>
<dbReference type="InterPro" id="IPR052527">
    <property type="entry name" value="Metal_cation-efflux_comp"/>
</dbReference>
<feature type="transmembrane region" description="Helical" evidence="5">
    <location>
        <begin position="43"/>
        <end position="59"/>
    </location>
</feature>
<organism evidence="6 7">
    <name type="scientific">Eisenbergiella tayi</name>
    <dbReference type="NCBI Taxonomy" id="1432052"/>
    <lineage>
        <taxon>Bacteria</taxon>
        <taxon>Bacillati</taxon>
        <taxon>Bacillota</taxon>
        <taxon>Clostridia</taxon>
        <taxon>Lachnospirales</taxon>
        <taxon>Lachnospiraceae</taxon>
        <taxon>Eisenbergiella</taxon>
    </lineage>
</organism>
<evidence type="ECO:0000256" key="2">
    <source>
        <dbReference type="ARBA" id="ARBA00022692"/>
    </source>
</evidence>
<dbReference type="GeneID" id="93300942"/>
<dbReference type="Gene3D" id="1.20.120.1630">
    <property type="match status" value="1"/>
</dbReference>
<keyword evidence="2 5" id="KW-0812">Transmembrane</keyword>
<comment type="subcellular location">
    <subcellularLocation>
        <location evidence="1">Endomembrane system</location>
        <topology evidence="1">Multi-pass membrane protein</topology>
    </subcellularLocation>
</comment>
<keyword evidence="4 5" id="KW-0472">Membrane</keyword>
<dbReference type="PATRIC" id="fig|1432052.3.peg.2145"/>
<dbReference type="Proteomes" id="UP000095003">
    <property type="component" value="Unassembled WGS sequence"/>
</dbReference>
<evidence type="ECO:0000313" key="7">
    <source>
        <dbReference type="Proteomes" id="UP000095003"/>
    </source>
</evidence>
<name>A0A1E3ARK0_9FIRM</name>
<dbReference type="PANTHER" id="PTHR43847:SF1">
    <property type="entry name" value="BLL3993 PROTEIN"/>
    <property type="match status" value="1"/>
</dbReference>
<dbReference type="AlphaFoldDB" id="A0A1E3ARK0"/>
<dbReference type="Pfam" id="PF04191">
    <property type="entry name" value="PEMT"/>
    <property type="match status" value="1"/>
</dbReference>
<dbReference type="InterPro" id="IPR007318">
    <property type="entry name" value="Phopholipid_MeTrfase"/>
</dbReference>
<evidence type="ECO:0000313" key="6">
    <source>
        <dbReference type="EMBL" id="ODM11345.1"/>
    </source>
</evidence>
<gene>
    <name evidence="6" type="ORF">BEH84_01954</name>
</gene>
<proteinExistence type="predicted"/>
<feature type="transmembrane region" description="Helical" evidence="5">
    <location>
        <begin position="66"/>
        <end position="92"/>
    </location>
</feature>
<keyword evidence="3 5" id="KW-1133">Transmembrane helix</keyword>
<feature type="transmembrane region" description="Helical" evidence="5">
    <location>
        <begin position="112"/>
        <end position="138"/>
    </location>
</feature>
<evidence type="ECO:0000256" key="3">
    <source>
        <dbReference type="ARBA" id="ARBA00022989"/>
    </source>
</evidence>
<accession>A0A1E3ARK0</accession>
<sequence>MGILLLLPFFLIRFGLLSLLNKEAVGRAAYFAPLQGNEKTACIFYQISNIAIFVYILFLKVSCTPAWLFFTGLAIYIAGVILLLISVVNFASPSENGINKNGLYRVSRNPMYVAYFVFFMGYVLLTQSLILLALVIIFQISAHWIILSEERWCMEKFGDEYVQYLKRVRRYI</sequence>
<comment type="caution">
    <text evidence="6">The sequence shown here is derived from an EMBL/GenBank/DDBJ whole genome shotgun (WGS) entry which is preliminary data.</text>
</comment>
<evidence type="ECO:0000256" key="4">
    <source>
        <dbReference type="ARBA" id="ARBA00023136"/>
    </source>
</evidence>
<dbReference type="EMBL" id="MCGI01000002">
    <property type="protein sequence ID" value="ODM11345.1"/>
    <property type="molecule type" value="Genomic_DNA"/>
</dbReference>
<reference evidence="6 7" key="1">
    <citation type="submission" date="2016-07" db="EMBL/GenBank/DDBJ databases">
        <title>Characterization of isolates of Eisenbergiella tayi derived from blood cultures, using whole genome sequencing.</title>
        <authorList>
            <person name="Burdz T."/>
            <person name="Wiebe D."/>
            <person name="Huynh C."/>
            <person name="Bernard K."/>
        </authorList>
    </citation>
    <scope>NUCLEOTIDE SEQUENCE [LARGE SCALE GENOMIC DNA]</scope>
    <source>
        <strain evidence="6 7">NML 120489</strain>
    </source>
</reference>
<protein>
    <recommendedName>
        <fullName evidence="8">Phospholipid methyltransferase</fullName>
    </recommendedName>
</protein>
<dbReference type="PANTHER" id="PTHR43847">
    <property type="entry name" value="BLL3993 PROTEIN"/>
    <property type="match status" value="1"/>
</dbReference>